<dbReference type="GO" id="GO:0044183">
    <property type="term" value="F:protein folding chaperone"/>
    <property type="evidence" value="ECO:0007669"/>
    <property type="project" value="InterPro"/>
</dbReference>
<evidence type="ECO:0000313" key="6">
    <source>
        <dbReference type="Proteomes" id="UP000230137"/>
    </source>
</evidence>
<evidence type="ECO:0000256" key="2">
    <source>
        <dbReference type="ARBA" id="ARBA00023186"/>
    </source>
</evidence>
<dbReference type="PANTHER" id="PTHR10772:SF63">
    <property type="entry name" value="20 KDA CHAPERONIN, CHLOROPLASTIC"/>
    <property type="match status" value="1"/>
</dbReference>
<reference evidence="6" key="1">
    <citation type="submission" date="2017-09" db="EMBL/GenBank/DDBJ databases">
        <title>Depth-based differentiation of microbial function through sediment-hosted aquifers and enrichment of novel symbionts in the deep terrestrial subsurface.</title>
        <authorList>
            <person name="Probst A.J."/>
            <person name="Ladd B."/>
            <person name="Jarett J.K."/>
            <person name="Geller-Mcgrath D.E."/>
            <person name="Sieber C.M.K."/>
            <person name="Emerson J.B."/>
            <person name="Anantharaman K."/>
            <person name="Thomas B.C."/>
            <person name="Malmstrom R."/>
            <person name="Stieglmeier M."/>
            <person name="Klingl A."/>
            <person name="Woyke T."/>
            <person name="Ryan C.M."/>
            <person name="Banfield J.F."/>
        </authorList>
    </citation>
    <scope>NUCLEOTIDE SEQUENCE [LARGE SCALE GENOMIC DNA]</scope>
</reference>
<sequence length="94" mass="10430">MNIHPLGDRVLVKPIKQDEVTKSGIVLPDNAQEKSQEGEILAVGIGKIVDGKLRPLEIKKGERVLYSKYSGDEIHIDNEELKIISESDILAIIK</sequence>
<dbReference type="GO" id="GO:0005737">
    <property type="term" value="C:cytoplasm"/>
    <property type="evidence" value="ECO:0007669"/>
    <property type="project" value="UniProtKB-SubCell"/>
</dbReference>
<dbReference type="PRINTS" id="PR00297">
    <property type="entry name" value="CHAPERONIN10"/>
</dbReference>
<dbReference type="AlphaFoldDB" id="A0A2M7W455"/>
<name>A0A2M7W455_9BACT</name>
<dbReference type="Gene3D" id="2.30.33.40">
    <property type="entry name" value="GroES chaperonin"/>
    <property type="match status" value="1"/>
</dbReference>
<protein>
    <recommendedName>
        <fullName evidence="3">Co-chaperonin GroES</fullName>
    </recommendedName>
    <alternativeName>
        <fullName evidence="3">10 kDa chaperonin</fullName>
    </alternativeName>
    <alternativeName>
        <fullName evidence="3">Chaperonin-10</fullName>
        <shortName evidence="3">Cpn10</shortName>
    </alternativeName>
</protein>
<dbReference type="FunFam" id="2.30.33.40:FF:000001">
    <property type="entry name" value="10 kDa chaperonin"/>
    <property type="match status" value="1"/>
</dbReference>
<evidence type="ECO:0000256" key="4">
    <source>
        <dbReference type="RuleBase" id="RU000535"/>
    </source>
</evidence>
<dbReference type="Proteomes" id="UP000230137">
    <property type="component" value="Unassembled WGS sequence"/>
</dbReference>
<dbReference type="PANTHER" id="PTHR10772">
    <property type="entry name" value="10 KDA HEAT SHOCK PROTEIN"/>
    <property type="match status" value="1"/>
</dbReference>
<keyword evidence="2 3" id="KW-0143">Chaperone</keyword>
<dbReference type="GO" id="GO:0051087">
    <property type="term" value="F:protein-folding chaperone binding"/>
    <property type="evidence" value="ECO:0007669"/>
    <property type="project" value="TreeGrafter"/>
</dbReference>
<dbReference type="GO" id="GO:0046872">
    <property type="term" value="F:metal ion binding"/>
    <property type="evidence" value="ECO:0007669"/>
    <property type="project" value="TreeGrafter"/>
</dbReference>
<dbReference type="NCBIfam" id="NF001531">
    <property type="entry name" value="PRK00364.2-2"/>
    <property type="match status" value="1"/>
</dbReference>
<gene>
    <name evidence="3" type="primary">groES</name>
    <name evidence="3" type="synonym">groS</name>
    <name evidence="5" type="ORF">COX60_01530</name>
</gene>
<dbReference type="PROSITE" id="PS00681">
    <property type="entry name" value="CHAPERONINS_CPN10"/>
    <property type="match status" value="1"/>
</dbReference>
<dbReference type="InterPro" id="IPR037124">
    <property type="entry name" value="Chaperonin_GroES_sf"/>
</dbReference>
<dbReference type="Pfam" id="PF00166">
    <property type="entry name" value="Cpn10"/>
    <property type="match status" value="1"/>
</dbReference>
<evidence type="ECO:0000256" key="1">
    <source>
        <dbReference type="ARBA" id="ARBA00006975"/>
    </source>
</evidence>
<dbReference type="InterPro" id="IPR020818">
    <property type="entry name" value="Chaperonin_GroES"/>
</dbReference>
<dbReference type="InterPro" id="IPR018369">
    <property type="entry name" value="Chaprnonin_Cpn10_CS"/>
</dbReference>
<comment type="similarity">
    <text evidence="1 3 4">Belongs to the GroES chaperonin family.</text>
</comment>
<organism evidence="5 6">
    <name type="scientific">Candidatus Berkelbacteria bacterium CG_4_10_14_0_2_um_filter_35_9_33_12</name>
    <dbReference type="NCBI Taxonomy" id="1974499"/>
    <lineage>
        <taxon>Bacteria</taxon>
        <taxon>Candidatus Berkelbacteria</taxon>
    </lineage>
</organism>
<dbReference type="GO" id="GO:0005524">
    <property type="term" value="F:ATP binding"/>
    <property type="evidence" value="ECO:0007669"/>
    <property type="project" value="InterPro"/>
</dbReference>
<dbReference type="CDD" id="cd00320">
    <property type="entry name" value="cpn10"/>
    <property type="match status" value="1"/>
</dbReference>
<accession>A0A2M7W455</accession>
<dbReference type="SUPFAM" id="SSF50129">
    <property type="entry name" value="GroES-like"/>
    <property type="match status" value="1"/>
</dbReference>
<evidence type="ECO:0000256" key="3">
    <source>
        <dbReference type="HAMAP-Rule" id="MF_00580"/>
    </source>
</evidence>
<proteinExistence type="inferred from homology"/>
<evidence type="ECO:0000313" key="5">
    <source>
        <dbReference type="EMBL" id="PJA20455.1"/>
    </source>
</evidence>
<dbReference type="SMART" id="SM00883">
    <property type="entry name" value="Cpn10"/>
    <property type="match status" value="1"/>
</dbReference>
<dbReference type="EMBL" id="PFQF01000027">
    <property type="protein sequence ID" value="PJA20455.1"/>
    <property type="molecule type" value="Genomic_DNA"/>
</dbReference>
<dbReference type="NCBIfam" id="NF001533">
    <property type="entry name" value="PRK00364.2-4"/>
    <property type="match status" value="1"/>
</dbReference>
<dbReference type="HAMAP" id="MF_00580">
    <property type="entry name" value="CH10"/>
    <property type="match status" value="1"/>
</dbReference>
<comment type="caution">
    <text evidence="5">The sequence shown here is derived from an EMBL/GenBank/DDBJ whole genome shotgun (WGS) entry which is preliminary data.</text>
</comment>
<comment type="function">
    <text evidence="3 4">Together with the chaperonin GroEL, plays an essential role in assisting protein folding. The GroEL-GroES system forms a nano-cage that allows encapsulation of the non-native substrate proteins and provides a physical environment optimized to promote and accelerate protein folding. GroES binds to the apical surface of the GroEL ring, thereby capping the opening of the GroEL channel.</text>
</comment>
<keyword evidence="3" id="KW-0963">Cytoplasm</keyword>
<dbReference type="InterPro" id="IPR011032">
    <property type="entry name" value="GroES-like_sf"/>
</dbReference>
<comment type="subcellular location">
    <subcellularLocation>
        <location evidence="3">Cytoplasm</location>
    </subcellularLocation>
</comment>
<comment type="subunit">
    <text evidence="3">Heptamer of 7 subunits arranged in a ring. Interacts with the chaperonin GroEL.</text>
</comment>
<dbReference type="GO" id="GO:0051082">
    <property type="term" value="F:unfolded protein binding"/>
    <property type="evidence" value="ECO:0007669"/>
    <property type="project" value="TreeGrafter"/>
</dbReference>